<dbReference type="PROSITE" id="PS50928">
    <property type="entry name" value="ABC_TM1"/>
    <property type="match status" value="2"/>
</dbReference>
<organism evidence="7 8">
    <name type="scientific">Pandoraea pneumonica</name>
    <dbReference type="NCBI Taxonomy" id="2508299"/>
    <lineage>
        <taxon>Bacteria</taxon>
        <taxon>Pseudomonadati</taxon>
        <taxon>Pseudomonadota</taxon>
        <taxon>Betaproteobacteria</taxon>
        <taxon>Burkholderiales</taxon>
        <taxon>Burkholderiaceae</taxon>
        <taxon>Pandoraea</taxon>
    </lineage>
</organism>
<keyword evidence="8" id="KW-1185">Reference proteome</keyword>
<dbReference type="InterPro" id="IPR035906">
    <property type="entry name" value="MetI-like_sf"/>
</dbReference>
<dbReference type="Pfam" id="PF00528">
    <property type="entry name" value="BPD_transp_1"/>
    <property type="match status" value="1"/>
</dbReference>
<dbReference type="Gene3D" id="1.10.3720.10">
    <property type="entry name" value="MetI-like"/>
    <property type="match status" value="2"/>
</dbReference>
<sequence length="565" mass="60528">MSATPASLPRPTPELMRSSRRSAEQWLVTVSVLVPLLGLMLFFVYPLLTIAWHSLILKDGSFGLGNYAALSSTPGIVTATLNSLAVSVATTAVCVVGGFLVAFALERTSMRGTRAIRGALTLPLLAPSLVQGLGLLFVLGRNGLVHKWTGWDINIYGFWGLLISDVFYALPQAVMILQASLRNADARYYDAAEVMGASGWRQFFDITLPNCKFGVLSAAFVVFIVTLTDFGNAAVIGGDYRVLATEIYSQVSGQMDFGMGSVVGILLLLPSLVSIYIERVAAQRQFGSVSEGLIPVKPMPSKLRDGAFGAFAWLVALLIVGLVGTVIFASFVKLWPYRMTLTLANYNITLADGYTPLWTSLQLSVVSAVIGVVLLFSLAFGTKRLPGGLSKAVYLLAVLPVGVPGLVIGLSYIFAFNVPGTPLYWFYGSAVLIALCNFYHYHTQGFLTMVTGMRAVPPALEEVTSCLGGHIGQVLRDAVLPFMVPTVLSVFFFLFMRSMVTLSAVIFLVTPTLNVASVSVMRLDESGFVSQAAAFSTIIIAVVAGALLIMRIALGKLSPRLGVKG</sequence>
<reference evidence="7 8" key="1">
    <citation type="submission" date="2019-08" db="EMBL/GenBank/DDBJ databases">
        <authorList>
            <person name="Peeters C."/>
        </authorList>
    </citation>
    <scope>NUCLEOTIDE SEQUENCE [LARGE SCALE GENOMIC DNA]</scope>
    <source>
        <strain evidence="7 8">LMG 31114</strain>
    </source>
</reference>
<feature type="transmembrane region" description="Helical" evidence="5">
    <location>
        <begin position="361"/>
        <end position="380"/>
    </location>
</feature>
<dbReference type="GO" id="GO:0005886">
    <property type="term" value="C:plasma membrane"/>
    <property type="evidence" value="ECO:0007669"/>
    <property type="project" value="UniProtKB-SubCell"/>
</dbReference>
<feature type="transmembrane region" description="Helical" evidence="5">
    <location>
        <begin position="307"/>
        <end position="332"/>
    </location>
</feature>
<feature type="transmembrane region" description="Helical" evidence="5">
    <location>
        <begin position="528"/>
        <end position="550"/>
    </location>
</feature>
<dbReference type="GeneID" id="300402775"/>
<feature type="transmembrane region" description="Helical" evidence="5">
    <location>
        <begin position="26"/>
        <end position="48"/>
    </location>
</feature>
<evidence type="ECO:0000313" key="7">
    <source>
        <dbReference type="EMBL" id="VVD73194.1"/>
    </source>
</evidence>
<feature type="transmembrane region" description="Helical" evidence="5">
    <location>
        <begin position="482"/>
        <end position="508"/>
    </location>
</feature>
<feature type="transmembrane region" description="Helical" evidence="5">
    <location>
        <begin position="257"/>
        <end position="277"/>
    </location>
</feature>
<keyword evidence="4 5" id="KW-0472">Membrane</keyword>
<feature type="transmembrane region" description="Helical" evidence="5">
    <location>
        <begin position="422"/>
        <end position="439"/>
    </location>
</feature>
<protein>
    <submittedName>
        <fullName evidence="7">Putrescine transport system permease protein PotH</fullName>
    </submittedName>
</protein>
<dbReference type="CDD" id="cd06261">
    <property type="entry name" value="TM_PBP2"/>
    <property type="match status" value="2"/>
</dbReference>
<name>A0A5E4SFB9_9BURK</name>
<evidence type="ECO:0000256" key="3">
    <source>
        <dbReference type="ARBA" id="ARBA00022989"/>
    </source>
</evidence>
<evidence type="ECO:0000256" key="4">
    <source>
        <dbReference type="ARBA" id="ARBA00023136"/>
    </source>
</evidence>
<evidence type="ECO:0000256" key="1">
    <source>
        <dbReference type="ARBA" id="ARBA00004651"/>
    </source>
</evidence>
<proteinExistence type="inferred from homology"/>
<dbReference type="SUPFAM" id="SSF161098">
    <property type="entry name" value="MetI-like"/>
    <property type="match status" value="2"/>
</dbReference>
<feature type="transmembrane region" description="Helical" evidence="5">
    <location>
        <begin position="158"/>
        <end position="177"/>
    </location>
</feature>
<feature type="transmembrane region" description="Helical" evidence="5">
    <location>
        <begin position="117"/>
        <end position="138"/>
    </location>
</feature>
<evidence type="ECO:0000256" key="5">
    <source>
        <dbReference type="RuleBase" id="RU363032"/>
    </source>
</evidence>
<feature type="transmembrane region" description="Helical" evidence="5">
    <location>
        <begin position="392"/>
        <end position="416"/>
    </location>
</feature>
<feature type="domain" description="ABC transmembrane type-1" evidence="6">
    <location>
        <begin position="357"/>
        <end position="550"/>
    </location>
</feature>
<keyword evidence="5" id="KW-0813">Transport</keyword>
<dbReference type="PANTHER" id="PTHR43496:SF1">
    <property type="entry name" value="POLYGALACTURONAN_RHAMNOGALACTURONAN TRANSPORT SYSTEM PERMEASE PROTEIN YTEP"/>
    <property type="match status" value="1"/>
</dbReference>
<dbReference type="GO" id="GO:0055085">
    <property type="term" value="P:transmembrane transport"/>
    <property type="evidence" value="ECO:0007669"/>
    <property type="project" value="InterPro"/>
</dbReference>
<accession>A0A5E4SFB9</accession>
<dbReference type="Proteomes" id="UP000366945">
    <property type="component" value="Unassembled WGS sequence"/>
</dbReference>
<feature type="transmembrane region" description="Helical" evidence="5">
    <location>
        <begin position="84"/>
        <end position="105"/>
    </location>
</feature>
<dbReference type="PANTHER" id="PTHR43496">
    <property type="entry name" value="PROTEIN LPLB"/>
    <property type="match status" value="1"/>
</dbReference>
<dbReference type="RefSeq" id="WP_246182382.1">
    <property type="nucleotide sequence ID" value="NZ_CABPSK010000001.1"/>
</dbReference>
<comment type="subcellular location">
    <subcellularLocation>
        <location evidence="1 5">Cell membrane</location>
        <topology evidence="1 5">Multi-pass membrane protein</topology>
    </subcellularLocation>
</comment>
<evidence type="ECO:0000259" key="6">
    <source>
        <dbReference type="PROSITE" id="PS50928"/>
    </source>
</evidence>
<gene>
    <name evidence="7" type="primary">potH_2</name>
    <name evidence="7" type="ORF">PPN31114_00716</name>
</gene>
<keyword evidence="2 5" id="KW-0812">Transmembrane</keyword>
<comment type="similarity">
    <text evidence="5">Belongs to the binding-protein-dependent transport system permease family.</text>
</comment>
<feature type="transmembrane region" description="Helical" evidence="5">
    <location>
        <begin position="213"/>
        <end position="237"/>
    </location>
</feature>
<dbReference type="InterPro" id="IPR000515">
    <property type="entry name" value="MetI-like"/>
</dbReference>
<keyword evidence="3 5" id="KW-1133">Transmembrane helix</keyword>
<dbReference type="EMBL" id="CABPSK010000001">
    <property type="protein sequence ID" value="VVD73194.1"/>
    <property type="molecule type" value="Genomic_DNA"/>
</dbReference>
<evidence type="ECO:0000256" key="2">
    <source>
        <dbReference type="ARBA" id="ARBA00022692"/>
    </source>
</evidence>
<feature type="domain" description="ABC transmembrane type-1" evidence="6">
    <location>
        <begin position="80"/>
        <end position="278"/>
    </location>
</feature>
<dbReference type="AlphaFoldDB" id="A0A5E4SFB9"/>
<evidence type="ECO:0000313" key="8">
    <source>
        <dbReference type="Proteomes" id="UP000366945"/>
    </source>
</evidence>